<keyword evidence="4" id="KW-1185">Reference proteome</keyword>
<name>A0A0C3QG13_9AGAM</name>
<dbReference type="AlphaFoldDB" id="A0A0C3QG13"/>
<dbReference type="HOGENOM" id="CLU_1994282_0_0_1"/>
<feature type="region of interest" description="Disordered" evidence="1">
    <location>
        <begin position="1"/>
        <end position="48"/>
    </location>
</feature>
<feature type="transmembrane region" description="Helical" evidence="2">
    <location>
        <begin position="58"/>
        <end position="78"/>
    </location>
</feature>
<keyword evidence="2" id="KW-0812">Transmembrane</keyword>
<sequence>MSSSSQVQPMQQDNKASIFDLPTDTSAAKDPNLAPPRTSPGMRKDVKPPFANTPLSTFIYTITIAAAILTAFVAFRAVEWKSENGMGLVNLLMGRNGARGPAGTANPNVAAGSAGEMDMDATGDL</sequence>
<gene>
    <name evidence="3" type="ORF">M407DRAFT_244484</name>
</gene>
<evidence type="ECO:0000256" key="1">
    <source>
        <dbReference type="SAM" id="MobiDB-lite"/>
    </source>
</evidence>
<evidence type="ECO:0000256" key="2">
    <source>
        <dbReference type="SAM" id="Phobius"/>
    </source>
</evidence>
<feature type="region of interest" description="Disordered" evidence="1">
    <location>
        <begin position="100"/>
        <end position="125"/>
    </location>
</feature>
<organism evidence="3 4">
    <name type="scientific">Tulasnella calospora MUT 4182</name>
    <dbReference type="NCBI Taxonomy" id="1051891"/>
    <lineage>
        <taxon>Eukaryota</taxon>
        <taxon>Fungi</taxon>
        <taxon>Dikarya</taxon>
        <taxon>Basidiomycota</taxon>
        <taxon>Agaricomycotina</taxon>
        <taxon>Agaricomycetes</taxon>
        <taxon>Cantharellales</taxon>
        <taxon>Tulasnellaceae</taxon>
        <taxon>Tulasnella</taxon>
    </lineage>
</organism>
<proteinExistence type="predicted"/>
<dbReference type="Proteomes" id="UP000054248">
    <property type="component" value="Unassembled WGS sequence"/>
</dbReference>
<accession>A0A0C3QG13</accession>
<dbReference type="OrthoDB" id="3224401at2759"/>
<feature type="compositionally biased region" description="Low complexity" evidence="1">
    <location>
        <begin position="1"/>
        <end position="12"/>
    </location>
</feature>
<dbReference type="EMBL" id="KN823063">
    <property type="protein sequence ID" value="KIO24314.1"/>
    <property type="molecule type" value="Genomic_DNA"/>
</dbReference>
<reference evidence="4" key="2">
    <citation type="submission" date="2015-01" db="EMBL/GenBank/DDBJ databases">
        <title>Evolutionary Origins and Diversification of the Mycorrhizal Mutualists.</title>
        <authorList>
            <consortium name="DOE Joint Genome Institute"/>
            <consortium name="Mycorrhizal Genomics Consortium"/>
            <person name="Kohler A."/>
            <person name="Kuo A."/>
            <person name="Nagy L.G."/>
            <person name="Floudas D."/>
            <person name="Copeland A."/>
            <person name="Barry K.W."/>
            <person name="Cichocki N."/>
            <person name="Veneault-Fourrey C."/>
            <person name="LaButti K."/>
            <person name="Lindquist E.A."/>
            <person name="Lipzen A."/>
            <person name="Lundell T."/>
            <person name="Morin E."/>
            <person name="Murat C."/>
            <person name="Riley R."/>
            <person name="Ohm R."/>
            <person name="Sun H."/>
            <person name="Tunlid A."/>
            <person name="Henrissat B."/>
            <person name="Grigoriev I.V."/>
            <person name="Hibbett D.S."/>
            <person name="Martin F."/>
        </authorList>
    </citation>
    <scope>NUCLEOTIDE SEQUENCE [LARGE SCALE GENOMIC DNA]</scope>
    <source>
        <strain evidence="4">MUT 4182</strain>
    </source>
</reference>
<reference evidence="3 4" key="1">
    <citation type="submission" date="2014-04" db="EMBL/GenBank/DDBJ databases">
        <authorList>
            <consortium name="DOE Joint Genome Institute"/>
            <person name="Kuo A."/>
            <person name="Girlanda M."/>
            <person name="Perotto S."/>
            <person name="Kohler A."/>
            <person name="Nagy L.G."/>
            <person name="Floudas D."/>
            <person name="Copeland A."/>
            <person name="Barry K.W."/>
            <person name="Cichocki N."/>
            <person name="Veneault-Fourrey C."/>
            <person name="LaButti K."/>
            <person name="Lindquist E.A."/>
            <person name="Lipzen A."/>
            <person name="Lundell T."/>
            <person name="Morin E."/>
            <person name="Murat C."/>
            <person name="Sun H."/>
            <person name="Tunlid A."/>
            <person name="Henrissat B."/>
            <person name="Grigoriev I.V."/>
            <person name="Hibbett D.S."/>
            <person name="Martin F."/>
            <person name="Nordberg H.P."/>
            <person name="Cantor M.N."/>
            <person name="Hua S.X."/>
        </authorList>
    </citation>
    <scope>NUCLEOTIDE SEQUENCE [LARGE SCALE GENOMIC DNA]</scope>
    <source>
        <strain evidence="3 4">MUT 4182</strain>
    </source>
</reference>
<evidence type="ECO:0000313" key="3">
    <source>
        <dbReference type="EMBL" id="KIO24314.1"/>
    </source>
</evidence>
<protein>
    <submittedName>
        <fullName evidence="3">Uncharacterized protein</fullName>
    </submittedName>
</protein>
<keyword evidence="2" id="KW-1133">Transmembrane helix</keyword>
<evidence type="ECO:0000313" key="4">
    <source>
        <dbReference type="Proteomes" id="UP000054248"/>
    </source>
</evidence>
<keyword evidence="2" id="KW-0472">Membrane</keyword>